<dbReference type="PATRIC" id="fig|37927.3.peg.3797"/>
<dbReference type="PROSITE" id="PS50943">
    <property type="entry name" value="HTH_CROC1"/>
    <property type="match status" value="1"/>
</dbReference>
<dbReference type="RefSeq" id="WP_229710858.1">
    <property type="nucleotide sequence ID" value="NZ_BJMO01000024.1"/>
</dbReference>
<reference evidence="2 3" key="1">
    <citation type="submission" date="2016-02" db="EMBL/GenBank/DDBJ databases">
        <title>Complete genome of Sinomonas atrocyanea KCTC 3377.</title>
        <authorList>
            <person name="Kim K.M."/>
        </authorList>
    </citation>
    <scope>NUCLEOTIDE SEQUENCE [LARGE SCALE GENOMIC DNA]</scope>
    <source>
        <strain evidence="2 3">KCTC 3377</strain>
    </source>
</reference>
<keyword evidence="3" id="KW-1185">Reference proteome</keyword>
<gene>
    <name evidence="2" type="ORF">SA2016_3704</name>
</gene>
<dbReference type="KEGG" id="satk:SA2016_3704"/>
<dbReference type="SMART" id="SM00530">
    <property type="entry name" value="HTH_XRE"/>
    <property type="match status" value="1"/>
</dbReference>
<dbReference type="Gene3D" id="1.10.260.40">
    <property type="entry name" value="lambda repressor-like DNA-binding domains"/>
    <property type="match status" value="1"/>
</dbReference>
<dbReference type="STRING" id="37927.SA2016_3704"/>
<dbReference type="AlphaFoldDB" id="A0A127A9J6"/>
<evidence type="ECO:0000313" key="2">
    <source>
        <dbReference type="EMBL" id="AMM34362.1"/>
    </source>
</evidence>
<dbReference type="CDD" id="cd00093">
    <property type="entry name" value="HTH_XRE"/>
    <property type="match status" value="1"/>
</dbReference>
<dbReference type="InterPro" id="IPR010982">
    <property type="entry name" value="Lambda_DNA-bd_dom_sf"/>
</dbReference>
<dbReference type="Pfam" id="PF13560">
    <property type="entry name" value="HTH_31"/>
    <property type="match status" value="1"/>
</dbReference>
<dbReference type="InterPro" id="IPR001387">
    <property type="entry name" value="Cro/C1-type_HTH"/>
</dbReference>
<accession>A0A127A9J6</accession>
<protein>
    <recommendedName>
        <fullName evidence="1">HTH cro/C1-type domain-containing protein</fullName>
    </recommendedName>
</protein>
<evidence type="ECO:0000313" key="3">
    <source>
        <dbReference type="Proteomes" id="UP000070134"/>
    </source>
</evidence>
<sequence length="70" mass="6935">MEDSAREALAALGASIRAARKDAGITQATLAELAGTSERTVRDIERGSPSPSIGAVIAAARAVGLTVGAS</sequence>
<evidence type="ECO:0000259" key="1">
    <source>
        <dbReference type="PROSITE" id="PS50943"/>
    </source>
</evidence>
<feature type="domain" description="HTH cro/C1-type" evidence="1">
    <location>
        <begin position="16"/>
        <end position="70"/>
    </location>
</feature>
<dbReference type="EMBL" id="CP014518">
    <property type="protein sequence ID" value="AMM34362.1"/>
    <property type="molecule type" value="Genomic_DNA"/>
</dbReference>
<organism evidence="2 3">
    <name type="scientific">Sinomonas atrocyanea</name>
    <dbReference type="NCBI Taxonomy" id="37927"/>
    <lineage>
        <taxon>Bacteria</taxon>
        <taxon>Bacillati</taxon>
        <taxon>Actinomycetota</taxon>
        <taxon>Actinomycetes</taxon>
        <taxon>Micrococcales</taxon>
        <taxon>Micrococcaceae</taxon>
        <taxon>Sinomonas</taxon>
    </lineage>
</organism>
<name>A0A127A9J6_9MICC</name>
<dbReference type="Proteomes" id="UP000070134">
    <property type="component" value="Chromosome"/>
</dbReference>
<dbReference type="SUPFAM" id="SSF47413">
    <property type="entry name" value="lambda repressor-like DNA-binding domains"/>
    <property type="match status" value="1"/>
</dbReference>
<proteinExistence type="predicted"/>
<dbReference type="GO" id="GO:0003677">
    <property type="term" value="F:DNA binding"/>
    <property type="evidence" value="ECO:0007669"/>
    <property type="project" value="InterPro"/>
</dbReference>